<dbReference type="STRING" id="452638.Pnec_0892"/>
<dbReference type="EMBL" id="CP001010">
    <property type="protein sequence ID" value="ACB44091.1"/>
    <property type="molecule type" value="Genomic_DNA"/>
</dbReference>
<name>B1XUR4_POLNS</name>
<dbReference type="GO" id="GO:0016853">
    <property type="term" value="F:isomerase activity"/>
    <property type="evidence" value="ECO:0007669"/>
    <property type="project" value="UniProtKB-KW"/>
</dbReference>
<evidence type="ECO:0000313" key="1">
    <source>
        <dbReference type="EMBL" id="ACB44091.1"/>
    </source>
</evidence>
<sequence length="61" mass="6811">MVCHSERVEEFQVSVTKAIKFAKVLGVNQLNCLAGIALSGIESELLRKTFIENLRYAVTEL</sequence>
<proteinExistence type="predicted"/>
<dbReference type="Gene3D" id="3.20.20.150">
    <property type="entry name" value="Divalent-metal-dependent TIM barrel enzymes"/>
    <property type="match status" value="1"/>
</dbReference>
<keyword evidence="1" id="KW-0413">Isomerase</keyword>
<protein>
    <submittedName>
        <fullName evidence="1">Hydroxypyruvate isomerase</fullName>
    </submittedName>
</protein>
<accession>B1XUR4</accession>
<organism evidence="1">
    <name type="scientific">Polynucleobacter necessarius subsp. necessarius (strain STIR1)</name>
    <dbReference type="NCBI Taxonomy" id="452638"/>
    <lineage>
        <taxon>Bacteria</taxon>
        <taxon>Pseudomonadati</taxon>
        <taxon>Pseudomonadota</taxon>
        <taxon>Betaproteobacteria</taxon>
        <taxon>Burkholderiales</taxon>
        <taxon>Burkholderiaceae</taxon>
        <taxon>Polynucleobacter</taxon>
    </lineage>
</organism>
<keyword evidence="1" id="KW-0670">Pyruvate</keyword>
<dbReference type="InterPro" id="IPR036237">
    <property type="entry name" value="Xyl_isomerase-like_sf"/>
</dbReference>
<dbReference type="HOGENOM" id="CLU_2918732_0_0_4"/>
<dbReference type="KEGG" id="pne:Pnec_0892"/>
<dbReference type="AlphaFoldDB" id="B1XUR4"/>
<reference evidence="1" key="1">
    <citation type="submission" date="2008-03" db="EMBL/GenBank/DDBJ databases">
        <title>Complete sequence of Polynucleobacter necessarius STIR1.</title>
        <authorList>
            <consortium name="US DOE Joint Genome Institute"/>
            <person name="Copeland A."/>
            <person name="Lucas S."/>
            <person name="Lapidus A."/>
            <person name="Barry K."/>
            <person name="Detter J.C."/>
            <person name="Glavina del Rio T."/>
            <person name="Hammon N."/>
            <person name="Israni S."/>
            <person name="Dalin E."/>
            <person name="Tice H."/>
            <person name="Pitluck S."/>
            <person name="Chain P."/>
            <person name="Malfatti S."/>
            <person name="Shin M."/>
            <person name="Vergez L."/>
            <person name="Schmutz J."/>
            <person name="Larimer F."/>
            <person name="Land M."/>
            <person name="Hauser L."/>
            <person name="Kyrpides N."/>
            <person name="Kim E."/>
            <person name="Hahn M."/>
            <person name="Richardson P."/>
        </authorList>
    </citation>
    <scope>NUCLEOTIDE SEQUENCE [LARGE SCALE GENOMIC DNA]</scope>
    <source>
        <strain evidence="1">STIR1</strain>
    </source>
</reference>
<dbReference type="eggNOG" id="COG3622">
    <property type="taxonomic scope" value="Bacteria"/>
</dbReference>
<gene>
    <name evidence="1" type="ordered locus">Pnec_0892</name>
</gene>
<dbReference type="SUPFAM" id="SSF51658">
    <property type="entry name" value="Xylose isomerase-like"/>
    <property type="match status" value="1"/>
</dbReference>